<dbReference type="PANTHER" id="PTHR47186:SF3">
    <property type="entry name" value="OS09G0267800 PROTEIN"/>
    <property type="match status" value="1"/>
</dbReference>
<organism evidence="4 5">
    <name type="scientific">Camellia sinensis var. sinensis</name>
    <name type="common">China tea</name>
    <dbReference type="NCBI Taxonomy" id="542762"/>
    <lineage>
        <taxon>Eukaryota</taxon>
        <taxon>Viridiplantae</taxon>
        <taxon>Streptophyta</taxon>
        <taxon>Embryophyta</taxon>
        <taxon>Tracheophyta</taxon>
        <taxon>Spermatophyta</taxon>
        <taxon>Magnoliopsida</taxon>
        <taxon>eudicotyledons</taxon>
        <taxon>Gunneridae</taxon>
        <taxon>Pentapetalae</taxon>
        <taxon>asterids</taxon>
        <taxon>Ericales</taxon>
        <taxon>Theaceae</taxon>
        <taxon>Camellia</taxon>
    </lineage>
</organism>
<reference evidence="4 5" key="1">
    <citation type="journal article" date="2018" name="Proc. Natl. Acad. Sci. U.S.A.">
        <title>Draft genome sequence of Camellia sinensis var. sinensis provides insights into the evolution of the tea genome and tea quality.</title>
        <authorList>
            <person name="Wei C."/>
            <person name="Yang H."/>
            <person name="Wang S."/>
            <person name="Zhao J."/>
            <person name="Liu C."/>
            <person name="Gao L."/>
            <person name="Xia E."/>
            <person name="Lu Y."/>
            <person name="Tai Y."/>
            <person name="She G."/>
            <person name="Sun J."/>
            <person name="Cao H."/>
            <person name="Tong W."/>
            <person name="Gao Q."/>
            <person name="Li Y."/>
            <person name="Deng W."/>
            <person name="Jiang X."/>
            <person name="Wang W."/>
            <person name="Chen Q."/>
            <person name="Zhang S."/>
            <person name="Li H."/>
            <person name="Wu J."/>
            <person name="Wang P."/>
            <person name="Li P."/>
            <person name="Shi C."/>
            <person name="Zheng F."/>
            <person name="Jian J."/>
            <person name="Huang B."/>
            <person name="Shan D."/>
            <person name="Shi M."/>
            <person name="Fang C."/>
            <person name="Yue Y."/>
            <person name="Li F."/>
            <person name="Li D."/>
            <person name="Wei S."/>
            <person name="Han B."/>
            <person name="Jiang C."/>
            <person name="Yin Y."/>
            <person name="Xia T."/>
            <person name="Zhang Z."/>
            <person name="Bennetzen J.L."/>
            <person name="Zhao S."/>
            <person name="Wan X."/>
        </authorList>
    </citation>
    <scope>NUCLEOTIDE SEQUENCE [LARGE SCALE GENOMIC DNA]</scope>
    <source>
        <strain evidence="5">cv. Shuchazao</strain>
        <tissue evidence="4">Leaf</tissue>
    </source>
</reference>
<sequence>MEDLGVQYFHELQSRSFFQPSSGGESSKFVMHDLINDLAQSVAGYTCFRLEEKLKDQEQCTKLKSARHSSYMQSEFDAIKKFETFYKAENVRSLRTFLPFSLDKDESYYLTSNVPLYLLPKMKRLRVLSLNRYHIGELIPKSIGDLKHLRYLNFSYTRIRTVPESYGIDVLTMVWSSESLDGLQNEMVTEVLDILKPHKKLKELYIRGYHGTRFPIWIGDPLFSNMVCMKLQNCKNCTSLPPLGQLPSLKDLHIEGMSAVKRVGCEFYGQHCAKPFPLLETLCFENMSEWEDWYIFGIDKEVQTFTCVSKLSIKKCPELVGMLPSNLPCLKTLEIINCPQLLVKASSLILPSLTSLSMSDVRLPSLPVLLETCNVLEPSSLTCLDIRNVSIPESLCNPSIDDEVMLANAMSKHLSSVTSLSIEQIQKLALLPKWLTQGLKGLKELNIFCCEELTTLWQNEAGLQRSLLALQHLGINYCPQLVSLFEEDVDVENEGQHQLEYLEIYDCGKLEKSSRGLRTLTSLREMHIRGCPSLVSFSETGFPPSLKKLHIWHGCKALRSLPGWTAHDSNLEWLWINGCDNLESFREEWVHHPPTKLSYLFISNCKKLESVSLCNNSLLASLNLLWIDNWPAGGGIVSSYILEKGNFLTNLTYLRIGNMKIGKPLSEWGLHRFSSLKTLWLGGPSNVSEEEEEEEYYSVSSFPVDGMLLPTCLMSLVIWNFPNLEKISSSMETIQNLTHLYFSNCPRLASFPEQGGLPPSLLQLGSIYSFICFALATAILGKPKELPKDGINSFNHFLLHPVK</sequence>
<dbReference type="InterPro" id="IPR056789">
    <property type="entry name" value="LRR_R13L1-DRL21"/>
</dbReference>
<feature type="domain" description="R13L1/DRL21-like LRR repeat region" evidence="3">
    <location>
        <begin position="168"/>
        <end position="257"/>
    </location>
</feature>
<comment type="caution">
    <text evidence="4">The sequence shown here is derived from an EMBL/GenBank/DDBJ whole genome shotgun (WGS) entry which is preliminary data.</text>
</comment>
<name>A0A4S4CXB0_CAMSN</name>
<dbReference type="Pfam" id="PF25019">
    <property type="entry name" value="LRR_R13L1-DRL21"/>
    <property type="match status" value="1"/>
</dbReference>
<keyword evidence="1" id="KW-0547">Nucleotide-binding</keyword>
<evidence type="ECO:0000256" key="1">
    <source>
        <dbReference type="ARBA" id="ARBA00022741"/>
    </source>
</evidence>
<dbReference type="Gene3D" id="3.80.10.10">
    <property type="entry name" value="Ribonuclease Inhibitor"/>
    <property type="match status" value="3"/>
</dbReference>
<dbReference type="SUPFAM" id="SSF52058">
    <property type="entry name" value="L domain-like"/>
    <property type="match status" value="2"/>
</dbReference>
<dbReference type="Proteomes" id="UP000306102">
    <property type="component" value="Unassembled WGS sequence"/>
</dbReference>
<evidence type="ECO:0000259" key="2">
    <source>
        <dbReference type="Pfam" id="PF23559"/>
    </source>
</evidence>
<dbReference type="InterPro" id="IPR032675">
    <property type="entry name" value="LRR_dom_sf"/>
</dbReference>
<dbReference type="PANTHER" id="PTHR47186">
    <property type="entry name" value="LEUCINE-RICH REPEAT-CONTAINING PROTEIN 57"/>
    <property type="match status" value="1"/>
</dbReference>
<evidence type="ECO:0000313" key="5">
    <source>
        <dbReference type="Proteomes" id="UP000306102"/>
    </source>
</evidence>
<evidence type="ECO:0000259" key="3">
    <source>
        <dbReference type="Pfam" id="PF25019"/>
    </source>
</evidence>
<dbReference type="AlphaFoldDB" id="A0A4S4CXB0"/>
<keyword evidence="5" id="KW-1185">Reference proteome</keyword>
<gene>
    <name evidence="4" type="ORF">TEA_023438</name>
</gene>
<dbReference type="Pfam" id="PF23559">
    <property type="entry name" value="WHD_DRP"/>
    <property type="match status" value="1"/>
</dbReference>
<accession>A0A4S4CXB0</accession>
<protein>
    <submittedName>
        <fullName evidence="4">Uncharacterized protein</fullName>
    </submittedName>
</protein>
<dbReference type="InterPro" id="IPR058922">
    <property type="entry name" value="WHD_DRP"/>
</dbReference>
<evidence type="ECO:0000313" key="4">
    <source>
        <dbReference type="EMBL" id="THF94287.1"/>
    </source>
</evidence>
<feature type="domain" description="Disease resistance protein winged helix" evidence="2">
    <location>
        <begin position="1"/>
        <end position="39"/>
    </location>
</feature>
<dbReference type="EMBL" id="SDRB02013734">
    <property type="protein sequence ID" value="THF94287.1"/>
    <property type="molecule type" value="Genomic_DNA"/>
</dbReference>
<proteinExistence type="predicted"/>